<keyword evidence="7" id="KW-1185">Reference proteome</keyword>
<keyword evidence="4 5" id="KW-0472">Membrane</keyword>
<keyword evidence="3 5" id="KW-1133">Transmembrane helix</keyword>
<evidence type="ECO:0000256" key="4">
    <source>
        <dbReference type="ARBA" id="ARBA00023136"/>
    </source>
</evidence>
<dbReference type="GO" id="GO:0016020">
    <property type="term" value="C:membrane"/>
    <property type="evidence" value="ECO:0007669"/>
    <property type="project" value="UniProtKB-SubCell"/>
</dbReference>
<evidence type="ECO:0000256" key="5">
    <source>
        <dbReference type="SAM" id="Phobius"/>
    </source>
</evidence>
<dbReference type="InterPro" id="IPR019184">
    <property type="entry name" value="Uncharacterised_TM-17"/>
</dbReference>
<reference evidence="6" key="1">
    <citation type="submission" date="2020-06" db="EMBL/GenBank/DDBJ databases">
        <title>Draft genome of Bugula neritina, a colonial animal packing powerful symbionts and potential medicines.</title>
        <authorList>
            <person name="Rayko M."/>
        </authorList>
    </citation>
    <scope>NUCLEOTIDE SEQUENCE [LARGE SCALE GENOMIC DNA]</scope>
    <source>
        <strain evidence="6">Kwan_BN1</strain>
    </source>
</reference>
<evidence type="ECO:0000256" key="2">
    <source>
        <dbReference type="ARBA" id="ARBA00022692"/>
    </source>
</evidence>
<gene>
    <name evidence="6" type="ORF">EB796_002497</name>
</gene>
<proteinExistence type="predicted"/>
<dbReference type="PANTHER" id="PTHR13531">
    <property type="entry name" value="GEO07735P1-RELATED-RELATED"/>
    <property type="match status" value="1"/>
</dbReference>
<dbReference type="GO" id="GO:0035869">
    <property type="term" value="C:ciliary transition zone"/>
    <property type="evidence" value="ECO:0007669"/>
    <property type="project" value="TreeGrafter"/>
</dbReference>
<name>A0A7J7KM01_BUGNE</name>
<dbReference type="OrthoDB" id="262535at2759"/>
<feature type="transmembrane region" description="Helical" evidence="5">
    <location>
        <begin position="57"/>
        <end position="78"/>
    </location>
</feature>
<feature type="transmembrane region" description="Helical" evidence="5">
    <location>
        <begin position="84"/>
        <end position="112"/>
    </location>
</feature>
<evidence type="ECO:0000313" key="6">
    <source>
        <dbReference type="EMBL" id="KAF6039185.1"/>
    </source>
</evidence>
<evidence type="ECO:0000256" key="3">
    <source>
        <dbReference type="ARBA" id="ARBA00022989"/>
    </source>
</evidence>
<evidence type="ECO:0000256" key="1">
    <source>
        <dbReference type="ARBA" id="ARBA00004141"/>
    </source>
</evidence>
<feature type="transmembrane region" description="Helical" evidence="5">
    <location>
        <begin position="25"/>
        <end position="45"/>
    </location>
</feature>
<dbReference type="Proteomes" id="UP000593567">
    <property type="component" value="Unassembled WGS sequence"/>
</dbReference>
<dbReference type="AlphaFoldDB" id="A0A7J7KM01"/>
<dbReference type="EMBL" id="VXIV02000294">
    <property type="protein sequence ID" value="KAF6039185.1"/>
    <property type="molecule type" value="Genomic_DNA"/>
</dbReference>
<evidence type="ECO:0000313" key="7">
    <source>
        <dbReference type="Proteomes" id="UP000593567"/>
    </source>
</evidence>
<keyword evidence="2 5" id="KW-0812">Transmembrane</keyword>
<protein>
    <submittedName>
        <fullName evidence="6">TMEM216</fullName>
    </submittedName>
</protein>
<dbReference type="PANTHER" id="PTHR13531:SF0">
    <property type="entry name" value="GEO07735P1-RELATED"/>
    <property type="match status" value="1"/>
</dbReference>
<comment type="subcellular location">
    <subcellularLocation>
        <location evidence="1">Membrane</location>
        <topology evidence="1">Multi-pass membrane protein</topology>
    </subcellularLocation>
</comment>
<dbReference type="GO" id="GO:1905515">
    <property type="term" value="P:non-motile cilium assembly"/>
    <property type="evidence" value="ECO:0007669"/>
    <property type="project" value="TreeGrafter"/>
</dbReference>
<comment type="caution">
    <text evidence="6">The sequence shown here is derived from an EMBL/GenBank/DDBJ whole genome shotgun (WGS) entry which is preliminary data.</text>
</comment>
<dbReference type="Pfam" id="PF09799">
    <property type="entry name" value="Transmemb_17"/>
    <property type="match status" value="1"/>
</dbReference>
<accession>A0A7J7KM01</accession>
<sequence>MASLVFVECLVFIWKGSVLPYPDDILAVEIILLFVVGGLETARLFWGMKGNLTERRLATFISISMALTSLTGALYFVLWQTYVLYIEAIIFIIHMALIVLETILAIVTFAAVQKSINLQNPIR</sequence>
<organism evidence="6 7">
    <name type="scientific">Bugula neritina</name>
    <name type="common">Brown bryozoan</name>
    <name type="synonym">Sertularia neritina</name>
    <dbReference type="NCBI Taxonomy" id="10212"/>
    <lineage>
        <taxon>Eukaryota</taxon>
        <taxon>Metazoa</taxon>
        <taxon>Spiralia</taxon>
        <taxon>Lophotrochozoa</taxon>
        <taxon>Bryozoa</taxon>
        <taxon>Gymnolaemata</taxon>
        <taxon>Cheilostomatida</taxon>
        <taxon>Flustrina</taxon>
        <taxon>Buguloidea</taxon>
        <taxon>Bugulidae</taxon>
        <taxon>Bugula</taxon>
    </lineage>
</organism>